<reference evidence="3" key="1">
    <citation type="submission" date="2022-11" db="UniProtKB">
        <authorList>
            <consortium name="WormBaseParasite"/>
        </authorList>
    </citation>
    <scope>IDENTIFICATION</scope>
</reference>
<evidence type="ECO:0000313" key="2">
    <source>
        <dbReference type="Proteomes" id="UP000887561"/>
    </source>
</evidence>
<organism evidence="2 3">
    <name type="scientific">Meloidogyne javanica</name>
    <name type="common">Root-knot nematode worm</name>
    <dbReference type="NCBI Taxonomy" id="6303"/>
    <lineage>
        <taxon>Eukaryota</taxon>
        <taxon>Metazoa</taxon>
        <taxon>Ecdysozoa</taxon>
        <taxon>Nematoda</taxon>
        <taxon>Chromadorea</taxon>
        <taxon>Rhabditida</taxon>
        <taxon>Tylenchina</taxon>
        <taxon>Tylenchomorpha</taxon>
        <taxon>Tylenchoidea</taxon>
        <taxon>Meloidogynidae</taxon>
        <taxon>Meloidogyninae</taxon>
        <taxon>Meloidogyne</taxon>
        <taxon>Meloidogyne incognita group</taxon>
    </lineage>
</organism>
<evidence type="ECO:0000313" key="3">
    <source>
        <dbReference type="WBParaSite" id="scaffold7620_cov163.g12241"/>
    </source>
</evidence>
<feature type="compositionally biased region" description="Basic residues" evidence="1">
    <location>
        <begin position="100"/>
        <end position="111"/>
    </location>
</feature>
<keyword evidence="2" id="KW-1185">Reference proteome</keyword>
<dbReference type="WBParaSite" id="scaffold7620_cov163.g12241">
    <property type="protein sequence ID" value="scaffold7620_cov163.g12241"/>
    <property type="gene ID" value="scaffold7620_cov163.g12241"/>
</dbReference>
<name>A0A915N6P9_MELJA</name>
<dbReference type="AlphaFoldDB" id="A0A915N6P9"/>
<feature type="region of interest" description="Disordered" evidence="1">
    <location>
        <begin position="59"/>
        <end position="144"/>
    </location>
</feature>
<sequence length="156" mass="17944">MEEQSSGYEDYPRRSNYIIYTIKASSTLSFANLPEPLDYYPRELNDTFFNESFPNEINDSEGAFHTFDASRLTQLQQARDEEEGPSQLGHTDSFTFPSVKPKKRRQGRRNRPAPLNVTEESTSGRRGRRHEHAPPPSPMVDINERVPHGKCRCTIL</sequence>
<protein>
    <submittedName>
        <fullName evidence="3">Uncharacterized protein</fullName>
    </submittedName>
</protein>
<evidence type="ECO:0000256" key="1">
    <source>
        <dbReference type="SAM" id="MobiDB-lite"/>
    </source>
</evidence>
<accession>A0A915N6P9</accession>
<dbReference type="Proteomes" id="UP000887561">
    <property type="component" value="Unplaced"/>
</dbReference>
<proteinExistence type="predicted"/>